<dbReference type="EMBL" id="AZCX01000007">
    <property type="protein sequence ID" value="KRK47585.1"/>
    <property type="molecule type" value="Genomic_DNA"/>
</dbReference>
<organism evidence="2 3">
    <name type="scientific">Secundilactobacillus kimchicus JCM 15530</name>
    <dbReference type="NCBI Taxonomy" id="1302272"/>
    <lineage>
        <taxon>Bacteria</taxon>
        <taxon>Bacillati</taxon>
        <taxon>Bacillota</taxon>
        <taxon>Bacilli</taxon>
        <taxon>Lactobacillales</taxon>
        <taxon>Lactobacillaceae</taxon>
        <taxon>Secundilactobacillus</taxon>
    </lineage>
</organism>
<dbReference type="Proteomes" id="UP000050911">
    <property type="component" value="Unassembled WGS sequence"/>
</dbReference>
<keyword evidence="3" id="KW-1185">Reference proteome</keyword>
<evidence type="ECO:0000313" key="2">
    <source>
        <dbReference type="EMBL" id="KRK47585.1"/>
    </source>
</evidence>
<dbReference type="PATRIC" id="fig|1302272.5.peg.2358"/>
<gene>
    <name evidence="2" type="ORF">FC96_GL002308</name>
</gene>
<feature type="signal peptide" evidence="1">
    <location>
        <begin position="1"/>
        <end position="27"/>
    </location>
</feature>
<evidence type="ECO:0000256" key="1">
    <source>
        <dbReference type="SAM" id="SignalP"/>
    </source>
</evidence>
<proteinExistence type="predicted"/>
<accession>A0A0R1HVS2</accession>
<feature type="chain" id="PRO_5006405345" description="D-alanyl-D-alanine carboxypeptidase" evidence="1">
    <location>
        <begin position="28"/>
        <end position="276"/>
    </location>
</feature>
<name>A0A0R1HVS2_9LACO</name>
<protein>
    <recommendedName>
        <fullName evidence="4">D-alanyl-D-alanine carboxypeptidase</fullName>
    </recommendedName>
</protein>
<reference evidence="2 3" key="1">
    <citation type="journal article" date="2015" name="Genome Announc.">
        <title>Expanding the biotechnology potential of lactobacilli through comparative genomics of 213 strains and associated genera.</title>
        <authorList>
            <person name="Sun Z."/>
            <person name="Harris H.M."/>
            <person name="McCann A."/>
            <person name="Guo C."/>
            <person name="Argimon S."/>
            <person name="Zhang W."/>
            <person name="Yang X."/>
            <person name="Jeffery I.B."/>
            <person name="Cooney J.C."/>
            <person name="Kagawa T.F."/>
            <person name="Liu W."/>
            <person name="Song Y."/>
            <person name="Salvetti E."/>
            <person name="Wrobel A."/>
            <person name="Rasinkangas P."/>
            <person name="Parkhill J."/>
            <person name="Rea M.C."/>
            <person name="O'Sullivan O."/>
            <person name="Ritari J."/>
            <person name="Douillard F.P."/>
            <person name="Paul Ross R."/>
            <person name="Yang R."/>
            <person name="Briner A.E."/>
            <person name="Felis G.E."/>
            <person name="de Vos W.M."/>
            <person name="Barrangou R."/>
            <person name="Klaenhammer T.R."/>
            <person name="Caufield P.W."/>
            <person name="Cui Y."/>
            <person name="Zhang H."/>
            <person name="O'Toole P.W."/>
        </authorList>
    </citation>
    <scope>NUCLEOTIDE SEQUENCE [LARGE SCALE GENOMIC DNA]</scope>
    <source>
        <strain evidence="2 3">JCM 15530</strain>
    </source>
</reference>
<dbReference type="AlphaFoldDB" id="A0A0R1HVS2"/>
<evidence type="ECO:0000313" key="3">
    <source>
        <dbReference type="Proteomes" id="UP000050911"/>
    </source>
</evidence>
<keyword evidence="1" id="KW-0732">Signal</keyword>
<dbReference type="OrthoDB" id="2284445at2"/>
<evidence type="ECO:0008006" key="4">
    <source>
        <dbReference type="Google" id="ProtNLM"/>
    </source>
</evidence>
<dbReference type="RefSeq" id="WP_056942761.1">
    <property type="nucleotide sequence ID" value="NZ_AZCX01000007.1"/>
</dbReference>
<sequence length="276" mass="31310">MFKKIAIAFLLITMLFINGISSQPASANQVSSAYSFDGSKHFGPIPYYSITKSKKAYIWNSSHTKRLHNLKNYPSTIWLVSNAFVRQVKGNNEVYYKLYSAYNPKLKGTVWSGYLKKNLQKLPPLFDSSTAYANYLKTSRATKLSKLVAQLFPNTPIDLTLSNYAYETHESLIKNFSDVQRIAFDDNRLKTQVQKMAPSVAIKYIENHLNALGYTADKRQSMTKYYIGITIAGNSEAMDNPTLFTLSQKSRYPTVTKDLIDLMDYSHCTIVLGIPK</sequence>
<comment type="caution">
    <text evidence="2">The sequence shown here is derived from an EMBL/GenBank/DDBJ whole genome shotgun (WGS) entry which is preliminary data.</text>
</comment>